<comment type="caution">
    <text evidence="3">The sequence shown here is derived from an EMBL/GenBank/DDBJ whole genome shotgun (WGS) entry which is preliminary data.</text>
</comment>
<sequence>MEPIYPPLTPPLSNGNSNGVAFPSHPRDNDPLRVDDDPGKEAPALAPVHSQQLPASCSTPTSLLKPPHLLYSPTQREIDSHPIRQRLSLSRDPVCSGLGTALLTHQTYARVTESEEADLRQAEEGSKQELPDDNMSDNNNVEKGDEVSYQWSGGRPGGTVTDKATEGAVTMETKRGNEVKKGGDEENPALYISRDEGHDVVKKASEVDIEEKGDGDKGGDEKEEGAEEEEKEENGDAKTGEKRSAEETSEEKKDEEEGESKANKKQKTSAEPKANGEQQPKKKGRPAKNANGGGAGGAKKETKKKEPKKAATETGEPRRSGRNRS</sequence>
<feature type="compositionally biased region" description="Basic and acidic residues" evidence="1">
    <location>
        <begin position="172"/>
        <end position="184"/>
    </location>
</feature>
<evidence type="ECO:0000259" key="2">
    <source>
        <dbReference type="Pfam" id="PF11160"/>
    </source>
</evidence>
<proteinExistence type="predicted"/>
<dbReference type="Pfam" id="PF11160">
    <property type="entry name" value="Hva1_TUDOR"/>
    <property type="match status" value="1"/>
</dbReference>
<feature type="compositionally biased region" description="Basic and acidic residues" evidence="1">
    <location>
        <begin position="234"/>
        <end position="252"/>
    </location>
</feature>
<protein>
    <recommendedName>
        <fullName evidence="2">Hypervirulence associated protein TUDOR domain-containing protein</fullName>
    </recommendedName>
</protein>
<dbReference type="InterPro" id="IPR021331">
    <property type="entry name" value="Hva1_TUDOR"/>
</dbReference>
<organism evidence="3 4">
    <name type="scientific">Saxophila tyrrhenica</name>
    <dbReference type="NCBI Taxonomy" id="1690608"/>
    <lineage>
        <taxon>Eukaryota</taxon>
        <taxon>Fungi</taxon>
        <taxon>Dikarya</taxon>
        <taxon>Ascomycota</taxon>
        <taxon>Pezizomycotina</taxon>
        <taxon>Dothideomycetes</taxon>
        <taxon>Dothideomycetidae</taxon>
        <taxon>Mycosphaerellales</taxon>
        <taxon>Extremaceae</taxon>
        <taxon>Saxophila</taxon>
    </lineage>
</organism>
<feature type="domain" description="Hypervirulence associated protein TUDOR" evidence="2">
    <location>
        <begin position="144"/>
        <end position="207"/>
    </location>
</feature>
<feature type="compositionally biased region" description="Pro residues" evidence="1">
    <location>
        <begin position="1"/>
        <end position="10"/>
    </location>
</feature>
<feature type="region of interest" description="Disordered" evidence="1">
    <location>
        <begin position="1"/>
        <end position="68"/>
    </location>
</feature>
<dbReference type="Proteomes" id="UP001337655">
    <property type="component" value="Unassembled WGS sequence"/>
</dbReference>
<dbReference type="GeneID" id="89926710"/>
<dbReference type="AlphaFoldDB" id="A0AAV9P8Q3"/>
<feature type="compositionally biased region" description="Basic and acidic residues" evidence="1">
    <location>
        <begin position="193"/>
        <end position="220"/>
    </location>
</feature>
<reference evidence="3 4" key="1">
    <citation type="submission" date="2023-08" db="EMBL/GenBank/DDBJ databases">
        <title>Black Yeasts Isolated from many extreme environments.</title>
        <authorList>
            <person name="Coleine C."/>
            <person name="Stajich J.E."/>
            <person name="Selbmann L."/>
        </authorList>
    </citation>
    <scope>NUCLEOTIDE SEQUENCE [LARGE SCALE GENOMIC DNA]</scope>
    <source>
        <strain evidence="3 4">CCFEE 5935</strain>
    </source>
</reference>
<dbReference type="RefSeq" id="XP_064658739.1">
    <property type="nucleotide sequence ID" value="XM_064802614.1"/>
</dbReference>
<name>A0AAV9P8Q3_9PEZI</name>
<evidence type="ECO:0000256" key="1">
    <source>
        <dbReference type="SAM" id="MobiDB-lite"/>
    </source>
</evidence>
<feature type="compositionally biased region" description="Acidic residues" evidence="1">
    <location>
        <begin position="221"/>
        <end position="233"/>
    </location>
</feature>
<feature type="compositionally biased region" description="Basic and acidic residues" evidence="1">
    <location>
        <begin position="298"/>
        <end position="319"/>
    </location>
</feature>
<accession>A0AAV9P8Q3</accession>
<dbReference type="EMBL" id="JAVRRT010000008">
    <property type="protein sequence ID" value="KAK5169393.1"/>
    <property type="molecule type" value="Genomic_DNA"/>
</dbReference>
<feature type="compositionally biased region" description="Basic and acidic residues" evidence="1">
    <location>
        <begin position="117"/>
        <end position="130"/>
    </location>
</feature>
<evidence type="ECO:0000313" key="3">
    <source>
        <dbReference type="EMBL" id="KAK5169393.1"/>
    </source>
</evidence>
<gene>
    <name evidence="3" type="ORF">LTR77_005368</name>
</gene>
<feature type="region of interest" description="Disordered" evidence="1">
    <location>
        <begin position="112"/>
        <end position="325"/>
    </location>
</feature>
<feature type="compositionally biased region" description="Polar residues" evidence="1">
    <location>
        <begin position="49"/>
        <end position="62"/>
    </location>
</feature>
<feature type="compositionally biased region" description="Basic and acidic residues" evidence="1">
    <location>
        <begin position="25"/>
        <end position="40"/>
    </location>
</feature>
<evidence type="ECO:0000313" key="4">
    <source>
        <dbReference type="Proteomes" id="UP001337655"/>
    </source>
</evidence>
<keyword evidence="4" id="KW-1185">Reference proteome</keyword>